<gene>
    <name evidence="2" type="ORF">BDA99DRAFT_224812</name>
</gene>
<dbReference type="AlphaFoldDB" id="A0AAD5JZU6"/>
<dbReference type="Proteomes" id="UP001209540">
    <property type="component" value="Unassembled WGS sequence"/>
</dbReference>
<evidence type="ECO:0000313" key="2">
    <source>
        <dbReference type="EMBL" id="KAI9248772.1"/>
    </source>
</evidence>
<feature type="region of interest" description="Disordered" evidence="1">
    <location>
        <begin position="75"/>
        <end position="111"/>
    </location>
</feature>
<evidence type="ECO:0000313" key="3">
    <source>
        <dbReference type="Proteomes" id="UP001209540"/>
    </source>
</evidence>
<comment type="caution">
    <text evidence="2">The sequence shown here is derived from an EMBL/GenBank/DDBJ whole genome shotgun (WGS) entry which is preliminary data.</text>
</comment>
<feature type="compositionally biased region" description="Basic and acidic residues" evidence="1">
    <location>
        <begin position="1"/>
        <end position="31"/>
    </location>
</feature>
<protein>
    <submittedName>
        <fullName evidence="2">Uncharacterized protein</fullName>
    </submittedName>
</protein>
<proteinExistence type="predicted"/>
<organism evidence="2 3">
    <name type="scientific">Phascolomyces articulosus</name>
    <dbReference type="NCBI Taxonomy" id="60185"/>
    <lineage>
        <taxon>Eukaryota</taxon>
        <taxon>Fungi</taxon>
        <taxon>Fungi incertae sedis</taxon>
        <taxon>Mucoromycota</taxon>
        <taxon>Mucoromycotina</taxon>
        <taxon>Mucoromycetes</taxon>
        <taxon>Mucorales</taxon>
        <taxon>Lichtheimiaceae</taxon>
        <taxon>Phascolomyces</taxon>
    </lineage>
</organism>
<feature type="compositionally biased region" description="Basic residues" evidence="1">
    <location>
        <begin position="32"/>
        <end position="42"/>
    </location>
</feature>
<dbReference type="EMBL" id="JAIXMP010000037">
    <property type="protein sequence ID" value="KAI9248772.1"/>
    <property type="molecule type" value="Genomic_DNA"/>
</dbReference>
<evidence type="ECO:0000256" key="1">
    <source>
        <dbReference type="SAM" id="MobiDB-lite"/>
    </source>
</evidence>
<reference evidence="2" key="1">
    <citation type="journal article" date="2022" name="IScience">
        <title>Evolution of zygomycete secretomes and the origins of terrestrial fungal ecologies.</title>
        <authorList>
            <person name="Chang Y."/>
            <person name="Wang Y."/>
            <person name="Mondo S."/>
            <person name="Ahrendt S."/>
            <person name="Andreopoulos W."/>
            <person name="Barry K."/>
            <person name="Beard J."/>
            <person name="Benny G.L."/>
            <person name="Blankenship S."/>
            <person name="Bonito G."/>
            <person name="Cuomo C."/>
            <person name="Desiro A."/>
            <person name="Gervers K.A."/>
            <person name="Hundley H."/>
            <person name="Kuo A."/>
            <person name="LaButti K."/>
            <person name="Lang B.F."/>
            <person name="Lipzen A."/>
            <person name="O'Donnell K."/>
            <person name="Pangilinan J."/>
            <person name="Reynolds N."/>
            <person name="Sandor L."/>
            <person name="Smith M.E."/>
            <person name="Tsang A."/>
            <person name="Grigoriev I.V."/>
            <person name="Stajich J.E."/>
            <person name="Spatafora J.W."/>
        </authorList>
    </citation>
    <scope>NUCLEOTIDE SEQUENCE</scope>
    <source>
        <strain evidence="2">RSA 2281</strain>
    </source>
</reference>
<keyword evidence="3" id="KW-1185">Reference proteome</keyword>
<feature type="region of interest" description="Disordered" evidence="1">
    <location>
        <begin position="1"/>
        <end position="55"/>
    </location>
</feature>
<name>A0AAD5JZU6_9FUNG</name>
<accession>A0AAD5JZU6</accession>
<sequence length="236" mass="27523">MSPRKLLELDEKVDDNEVQRTKTDEVKEVKTKKASKHSKKQRQASNQKLSKPLGEADLLKSSGVDIFQRSPQHKVIYPYKRQKKSKQQEPTTVLDSSSEDNSSSDDDKENVVVTPVRERNMQRRTINLEGDQLKQFKNAAERYGFLENTFPDKQEISVMSRKIALDILGLPSDTRVIISEDLEKTFTTSIRTKRSNILNYNLPKFLKKYPFDMTLIPEEYQQPRQYLYNYITETGR</sequence>
<reference evidence="2" key="2">
    <citation type="submission" date="2023-02" db="EMBL/GenBank/DDBJ databases">
        <authorList>
            <consortium name="DOE Joint Genome Institute"/>
            <person name="Mondo S.J."/>
            <person name="Chang Y."/>
            <person name="Wang Y."/>
            <person name="Ahrendt S."/>
            <person name="Andreopoulos W."/>
            <person name="Barry K."/>
            <person name="Beard J."/>
            <person name="Benny G.L."/>
            <person name="Blankenship S."/>
            <person name="Bonito G."/>
            <person name="Cuomo C."/>
            <person name="Desiro A."/>
            <person name="Gervers K.A."/>
            <person name="Hundley H."/>
            <person name="Kuo A."/>
            <person name="LaButti K."/>
            <person name="Lang B.F."/>
            <person name="Lipzen A."/>
            <person name="O'Donnell K."/>
            <person name="Pangilinan J."/>
            <person name="Reynolds N."/>
            <person name="Sandor L."/>
            <person name="Smith M.W."/>
            <person name="Tsang A."/>
            <person name="Grigoriev I.V."/>
            <person name="Stajich J.E."/>
            <person name="Spatafora J.W."/>
        </authorList>
    </citation>
    <scope>NUCLEOTIDE SEQUENCE</scope>
    <source>
        <strain evidence="2">RSA 2281</strain>
    </source>
</reference>